<keyword evidence="5" id="KW-0833">Ubl conjugation pathway</keyword>
<dbReference type="SUPFAM" id="SSF54001">
    <property type="entry name" value="Cysteine proteinases"/>
    <property type="match status" value="1"/>
</dbReference>
<dbReference type="PROSITE" id="PS50235">
    <property type="entry name" value="USP_3"/>
    <property type="match status" value="1"/>
</dbReference>
<dbReference type="InterPro" id="IPR050164">
    <property type="entry name" value="Peptidase_C19"/>
</dbReference>
<dbReference type="Gene3D" id="3.90.70.10">
    <property type="entry name" value="Cysteine proteinases"/>
    <property type="match status" value="1"/>
</dbReference>
<name>A0A9Q9AUG7_9PEZI</name>
<evidence type="ECO:0000256" key="4">
    <source>
        <dbReference type="ARBA" id="ARBA00022670"/>
    </source>
</evidence>
<comment type="similarity">
    <text evidence="2">Belongs to the peptidase C19 family.</text>
</comment>
<feature type="region of interest" description="Disordered" evidence="8">
    <location>
        <begin position="1"/>
        <end position="24"/>
    </location>
</feature>
<dbReference type="InterPro" id="IPR038765">
    <property type="entry name" value="Papain-like_cys_pep_sf"/>
</dbReference>
<proteinExistence type="inferred from homology"/>
<dbReference type="EC" id="3.4.19.12" evidence="3"/>
<dbReference type="GO" id="GO:0006508">
    <property type="term" value="P:proteolysis"/>
    <property type="evidence" value="ECO:0007669"/>
    <property type="project" value="UniProtKB-KW"/>
</dbReference>
<dbReference type="GO" id="GO:0004843">
    <property type="term" value="F:cysteine-type deubiquitinase activity"/>
    <property type="evidence" value="ECO:0007669"/>
    <property type="project" value="UniProtKB-EC"/>
</dbReference>
<sequence length="338" mass="38274">MQAEKTNDSWNPSHSDVNEENSPGALHKNCDQTFEQCVLCSLQELAEVYWNGALGAMTIAKTIRKQTWKHFNTACANDPPKDQGEDIVAEFAALRGAAEAGSGVPAILIGANDDVSYAEVFGLRLRSSWTCQDCGFEHVSAPAENSDLAIALPLDDPEEEEEDLEFYLSYQWNQELSIRCDRAACKAKYRRENLAPNAEGPKRDRRTRIIQAPQILFIKLERFRMVEMQTVDEDGEIIITDWAQQKVSNYVPFPQWLDLNEYAQDVEDDCLYRLDGVVSHGSEVIESGHYVASVRTYEGESFQHVEDDSPVYTTNNGDFDEMQGPEDFDPYILVYSRM</sequence>
<dbReference type="AlphaFoldDB" id="A0A9Q9AUG7"/>
<evidence type="ECO:0000256" key="8">
    <source>
        <dbReference type="SAM" id="MobiDB-lite"/>
    </source>
</evidence>
<reference evidence="10" key="1">
    <citation type="submission" date="2022-06" db="EMBL/GenBank/DDBJ databases">
        <title>Complete genome sequences of two strains of the flax pathogen Septoria linicola.</title>
        <authorList>
            <person name="Lapalu N."/>
            <person name="Simon A."/>
            <person name="Demenou B."/>
            <person name="Paumier D."/>
            <person name="Guillot M.-P."/>
            <person name="Gout L."/>
            <person name="Valade R."/>
        </authorList>
    </citation>
    <scope>NUCLEOTIDE SEQUENCE</scope>
    <source>
        <strain evidence="10">SE15195</strain>
    </source>
</reference>
<dbReference type="EMBL" id="CP099422">
    <property type="protein sequence ID" value="USW53423.1"/>
    <property type="molecule type" value="Genomic_DNA"/>
</dbReference>
<keyword evidence="6" id="KW-0378">Hydrolase</keyword>
<dbReference type="Pfam" id="PF00443">
    <property type="entry name" value="UCH"/>
    <property type="match status" value="1"/>
</dbReference>
<dbReference type="CDD" id="cd02257">
    <property type="entry name" value="Peptidase_C19"/>
    <property type="match status" value="1"/>
</dbReference>
<evidence type="ECO:0000256" key="1">
    <source>
        <dbReference type="ARBA" id="ARBA00000707"/>
    </source>
</evidence>
<evidence type="ECO:0000313" key="11">
    <source>
        <dbReference type="Proteomes" id="UP001056384"/>
    </source>
</evidence>
<evidence type="ECO:0000256" key="6">
    <source>
        <dbReference type="ARBA" id="ARBA00022801"/>
    </source>
</evidence>
<protein>
    <recommendedName>
        <fullName evidence="3">ubiquitinyl hydrolase 1</fullName>
        <ecNumber evidence="3">3.4.19.12</ecNumber>
    </recommendedName>
</protein>
<feature type="domain" description="USP" evidence="9">
    <location>
        <begin position="1"/>
        <end position="338"/>
    </location>
</feature>
<evidence type="ECO:0000313" key="10">
    <source>
        <dbReference type="EMBL" id="USW53423.1"/>
    </source>
</evidence>
<dbReference type="InterPro" id="IPR001394">
    <property type="entry name" value="Peptidase_C19_UCH"/>
</dbReference>
<keyword evidence="4 10" id="KW-0645">Protease</keyword>
<evidence type="ECO:0000256" key="3">
    <source>
        <dbReference type="ARBA" id="ARBA00012759"/>
    </source>
</evidence>
<gene>
    <name evidence="10" type="ORF">Slin15195_G067420</name>
</gene>
<dbReference type="GO" id="GO:0005829">
    <property type="term" value="C:cytosol"/>
    <property type="evidence" value="ECO:0007669"/>
    <property type="project" value="TreeGrafter"/>
</dbReference>
<accession>A0A9Q9AUG7</accession>
<dbReference type="PANTHER" id="PTHR24006:SF758">
    <property type="entry name" value="UBIQUITIN CARBOXYL-TERMINAL HYDROLASE 36"/>
    <property type="match status" value="1"/>
</dbReference>
<evidence type="ECO:0000256" key="5">
    <source>
        <dbReference type="ARBA" id="ARBA00022786"/>
    </source>
</evidence>
<keyword evidence="7" id="KW-0788">Thiol protease</keyword>
<dbReference type="GO" id="GO:0005634">
    <property type="term" value="C:nucleus"/>
    <property type="evidence" value="ECO:0007669"/>
    <property type="project" value="TreeGrafter"/>
</dbReference>
<keyword evidence="11" id="KW-1185">Reference proteome</keyword>
<comment type="catalytic activity">
    <reaction evidence="1">
        <text>Thiol-dependent hydrolysis of ester, thioester, amide, peptide and isopeptide bonds formed by the C-terminal Gly of ubiquitin (a 76-residue protein attached to proteins as an intracellular targeting signal).</text>
        <dbReference type="EC" id="3.4.19.12"/>
    </reaction>
</comment>
<evidence type="ECO:0000256" key="7">
    <source>
        <dbReference type="ARBA" id="ARBA00022807"/>
    </source>
</evidence>
<organism evidence="10 11">
    <name type="scientific">Septoria linicola</name>
    <dbReference type="NCBI Taxonomy" id="215465"/>
    <lineage>
        <taxon>Eukaryota</taxon>
        <taxon>Fungi</taxon>
        <taxon>Dikarya</taxon>
        <taxon>Ascomycota</taxon>
        <taxon>Pezizomycotina</taxon>
        <taxon>Dothideomycetes</taxon>
        <taxon>Dothideomycetidae</taxon>
        <taxon>Mycosphaerellales</taxon>
        <taxon>Mycosphaerellaceae</taxon>
        <taxon>Septoria</taxon>
    </lineage>
</organism>
<evidence type="ECO:0000259" key="9">
    <source>
        <dbReference type="PROSITE" id="PS50235"/>
    </source>
</evidence>
<dbReference type="PANTHER" id="PTHR24006">
    <property type="entry name" value="UBIQUITIN CARBOXYL-TERMINAL HYDROLASE"/>
    <property type="match status" value="1"/>
</dbReference>
<dbReference type="Proteomes" id="UP001056384">
    <property type="component" value="Chromosome 5"/>
</dbReference>
<dbReference type="InterPro" id="IPR028889">
    <property type="entry name" value="USP"/>
</dbReference>
<evidence type="ECO:0000256" key="2">
    <source>
        <dbReference type="ARBA" id="ARBA00009085"/>
    </source>
</evidence>
<dbReference type="GO" id="GO:0016579">
    <property type="term" value="P:protein deubiquitination"/>
    <property type="evidence" value="ECO:0007669"/>
    <property type="project" value="InterPro"/>
</dbReference>